<sequence length="341" mass="37247">MAALSAYRATTLDIHAHYYPERFIHALDHEGCACGCSVRHHEKGPIIDAGPLHAGPLARRFIDLDLRIADMDAQGVQAQALSLTQPMVYWAEAGLARRLSALFNDELVCASERYPDRLFGLAMLPVHAAAEAVAELQRIRRAPGICGIYMGTAIGDMDLSDESLLPVFEAIEDAGLPVFLHPLKVLGMGDRLKPWFLSNLLGNPFDTAVAAAHLAFSGVMDRFPGLDVVLPHGGGALPFLMGRLDHGSRIRPELKHLENGAMPYLKRFYYDTITHSDEALAFLIRAVGPDRVLMGSDYCFDMGYERPASVLDALELSHEDRAAILGGTARRLLSLPVTEPA</sequence>
<dbReference type="InterPro" id="IPR032465">
    <property type="entry name" value="ACMSD"/>
</dbReference>
<evidence type="ECO:0000313" key="4">
    <source>
        <dbReference type="Proteomes" id="UP001274321"/>
    </source>
</evidence>
<protein>
    <submittedName>
        <fullName evidence="3">Amidohydrolase family protein</fullName>
    </submittedName>
</protein>
<dbReference type="InterPro" id="IPR006680">
    <property type="entry name" value="Amidohydro-rel"/>
</dbReference>
<dbReference type="Pfam" id="PF04909">
    <property type="entry name" value="Amidohydro_2"/>
    <property type="match status" value="1"/>
</dbReference>
<dbReference type="InterPro" id="IPR032466">
    <property type="entry name" value="Metal_Hydrolase"/>
</dbReference>
<organism evidence="3 4">
    <name type="scientific">Terrihabitans rhizophilus</name>
    <dbReference type="NCBI Taxonomy" id="3092662"/>
    <lineage>
        <taxon>Bacteria</taxon>
        <taxon>Pseudomonadati</taxon>
        <taxon>Pseudomonadota</taxon>
        <taxon>Alphaproteobacteria</taxon>
        <taxon>Hyphomicrobiales</taxon>
        <taxon>Terrihabitans</taxon>
    </lineage>
</organism>
<dbReference type="EMBL" id="JAXAFJ010000003">
    <property type="protein sequence ID" value="MDX6806000.1"/>
    <property type="molecule type" value="Genomic_DNA"/>
</dbReference>
<dbReference type="RefSeq" id="WP_319844116.1">
    <property type="nucleotide sequence ID" value="NZ_JAXAFJ010000003.1"/>
</dbReference>
<reference evidence="3 4" key="1">
    <citation type="submission" date="2023-11" db="EMBL/GenBank/DDBJ databases">
        <authorList>
            <person name="Bao R."/>
        </authorList>
    </citation>
    <scope>NUCLEOTIDE SEQUENCE [LARGE SCALE GENOMIC DNA]</scope>
    <source>
        <strain evidence="3 4">PJ23</strain>
    </source>
</reference>
<name>A0ABU4RMF1_9HYPH</name>
<keyword evidence="1" id="KW-0456">Lyase</keyword>
<evidence type="ECO:0000256" key="1">
    <source>
        <dbReference type="ARBA" id="ARBA00023239"/>
    </source>
</evidence>
<dbReference type="PANTHER" id="PTHR21240">
    <property type="entry name" value="2-AMINO-3-CARBOXYLMUCONATE-6-SEMIALDEHYDE DECARBOXYLASE"/>
    <property type="match status" value="1"/>
</dbReference>
<comment type="caution">
    <text evidence="3">The sequence shown here is derived from an EMBL/GenBank/DDBJ whole genome shotgun (WGS) entry which is preliminary data.</text>
</comment>
<gene>
    <name evidence="3" type="ORF">SCD90_07980</name>
</gene>
<evidence type="ECO:0000313" key="3">
    <source>
        <dbReference type="EMBL" id="MDX6806000.1"/>
    </source>
</evidence>
<accession>A0ABU4RMF1</accession>
<dbReference type="Proteomes" id="UP001274321">
    <property type="component" value="Unassembled WGS sequence"/>
</dbReference>
<keyword evidence="4" id="KW-1185">Reference proteome</keyword>
<feature type="domain" description="Amidohydrolase-related" evidence="2">
    <location>
        <begin position="13"/>
        <end position="334"/>
    </location>
</feature>
<dbReference type="SUPFAM" id="SSF51556">
    <property type="entry name" value="Metallo-dependent hydrolases"/>
    <property type="match status" value="1"/>
</dbReference>
<proteinExistence type="predicted"/>
<dbReference type="Gene3D" id="3.20.20.140">
    <property type="entry name" value="Metal-dependent hydrolases"/>
    <property type="match status" value="1"/>
</dbReference>
<evidence type="ECO:0000259" key="2">
    <source>
        <dbReference type="Pfam" id="PF04909"/>
    </source>
</evidence>
<dbReference type="PANTHER" id="PTHR21240:SF28">
    <property type="entry name" value="ISO-OROTATE DECARBOXYLASE (EUROFUNG)"/>
    <property type="match status" value="1"/>
</dbReference>